<dbReference type="InterPro" id="IPR011111">
    <property type="entry name" value="Plasmid_RepB"/>
</dbReference>
<keyword evidence="6" id="KW-1185">Reference proteome</keyword>
<dbReference type="RefSeq" id="WP_072381721.1">
    <property type="nucleotide sequence ID" value="NZ_FNXB01000070.1"/>
</dbReference>
<protein>
    <submittedName>
        <fullName evidence="4">Chromosome partitioning protein, ParB family</fullName>
    </submittedName>
    <submittedName>
        <fullName evidence="3">Chromosome-partitioning protein ParB</fullName>
    </submittedName>
</protein>
<dbReference type="Proteomes" id="UP000198939">
    <property type="component" value="Unassembled WGS sequence"/>
</dbReference>
<evidence type="ECO:0000313" key="3">
    <source>
        <dbReference type="EMBL" id="SEI20388.1"/>
    </source>
</evidence>
<evidence type="ECO:0000313" key="4">
    <source>
        <dbReference type="EMBL" id="SEP23038.1"/>
    </source>
</evidence>
<dbReference type="Pfam" id="PF02195">
    <property type="entry name" value="ParB_N"/>
    <property type="match status" value="1"/>
</dbReference>
<name>A0A1H8W7C5_9HYPH</name>
<evidence type="ECO:0000256" key="1">
    <source>
        <dbReference type="ARBA" id="ARBA00006295"/>
    </source>
</evidence>
<reference evidence="4 6" key="1">
    <citation type="submission" date="2016-10" db="EMBL/GenBank/DDBJ databases">
        <authorList>
            <person name="Varghese N."/>
            <person name="Submissions S."/>
        </authorList>
    </citation>
    <scope>NUCLEOTIDE SEQUENCE [LARGE SCALE GENOMIC DNA]</scope>
    <source>
        <strain evidence="4 6">CGMCC 1.7071</strain>
    </source>
</reference>
<dbReference type="AlphaFoldDB" id="A0A1H8W7C5"/>
<dbReference type="GO" id="GO:0007059">
    <property type="term" value="P:chromosome segregation"/>
    <property type="evidence" value="ECO:0007669"/>
    <property type="project" value="TreeGrafter"/>
</dbReference>
<dbReference type="PANTHER" id="PTHR33375:SF1">
    <property type="entry name" value="CHROMOSOME-PARTITIONING PROTEIN PARB-RELATED"/>
    <property type="match status" value="1"/>
</dbReference>
<dbReference type="InterPro" id="IPR003115">
    <property type="entry name" value="ParB_N"/>
</dbReference>
<dbReference type="InterPro" id="IPR017819">
    <property type="entry name" value="Plasmid_partition_RepB"/>
</dbReference>
<evidence type="ECO:0000313" key="5">
    <source>
        <dbReference type="Proteomes" id="UP000183063"/>
    </source>
</evidence>
<proteinExistence type="inferred from homology"/>
<dbReference type="OrthoDB" id="7908920at2"/>
<comment type="similarity">
    <text evidence="1">Belongs to the ParB family.</text>
</comment>
<dbReference type="InterPro" id="IPR004437">
    <property type="entry name" value="ParB/RepB/Spo0J"/>
</dbReference>
<sequence>MSRKNLLNLIQVDADMPVKTTASDNKLVGQVASTMREEKARQARADDIERRLAEGQAVIDLDTALIEPSFVRDRMPGDINGLLASIREQGQQVPILVRPHPEKSGRYQVAFGHRRLRAIQELGLQVKAVIRTLTDEELVIAQGQENNEREDLSYIEKSRFAQRLKERFPREVITSAMSVDKAELSRMLSIIDSLPSGLIDAIGPASGIGRRSWQELADLVQKDANHDPVALAQSEEMQAMSSQDRFKALILALKPRRIVRGLPEVLSTSSGQRLGHVKQSKTKLEITVDRKEAAEFAAFLLNDVVALFEERRANNVQKKEA</sequence>
<organism evidence="3 5">
    <name type="scientific">Rhizobium tibeticum</name>
    <dbReference type="NCBI Taxonomy" id="501024"/>
    <lineage>
        <taxon>Bacteria</taxon>
        <taxon>Pseudomonadati</taxon>
        <taxon>Pseudomonadota</taxon>
        <taxon>Alphaproteobacteria</taxon>
        <taxon>Hyphomicrobiales</taxon>
        <taxon>Rhizobiaceae</taxon>
        <taxon>Rhizobium/Agrobacterium group</taxon>
        <taxon>Rhizobium</taxon>
    </lineage>
</organism>
<dbReference type="InterPro" id="IPR037972">
    <property type="entry name" value="RepB_N"/>
</dbReference>
<dbReference type="EMBL" id="FNXB01000070">
    <property type="protein sequence ID" value="SEI20388.1"/>
    <property type="molecule type" value="Genomic_DNA"/>
</dbReference>
<reference evidence="3" key="3">
    <citation type="submission" date="2016-10" db="EMBL/GenBank/DDBJ databases">
        <authorList>
            <person name="de Groot N.N."/>
        </authorList>
    </citation>
    <scope>NUCLEOTIDE SEQUENCE [LARGE SCALE GENOMIC DNA]</scope>
    <source>
        <strain evidence="3">CCBAU85039</strain>
    </source>
</reference>
<dbReference type="Proteomes" id="UP000183063">
    <property type="component" value="Unassembled WGS sequence"/>
</dbReference>
<dbReference type="SUPFAM" id="SSF110849">
    <property type="entry name" value="ParB/Sulfiredoxin"/>
    <property type="match status" value="1"/>
</dbReference>
<dbReference type="InterPro" id="IPR036086">
    <property type="entry name" value="ParB/Sulfiredoxin_sf"/>
</dbReference>
<dbReference type="EMBL" id="FOCV01000055">
    <property type="protein sequence ID" value="SEP23038.1"/>
    <property type="molecule type" value="Genomic_DNA"/>
</dbReference>
<dbReference type="GO" id="GO:0005694">
    <property type="term" value="C:chromosome"/>
    <property type="evidence" value="ECO:0007669"/>
    <property type="project" value="TreeGrafter"/>
</dbReference>
<dbReference type="GO" id="GO:0003677">
    <property type="term" value="F:DNA binding"/>
    <property type="evidence" value="ECO:0007669"/>
    <property type="project" value="InterPro"/>
</dbReference>
<dbReference type="NCBIfam" id="TIGR03454">
    <property type="entry name" value="partition_RepB"/>
    <property type="match status" value="1"/>
</dbReference>
<dbReference type="CDD" id="cd16405">
    <property type="entry name" value="RepB_like_N"/>
    <property type="match status" value="1"/>
</dbReference>
<feature type="domain" description="ParB-like N-terminal" evidence="2">
    <location>
        <begin position="59"/>
        <end position="147"/>
    </location>
</feature>
<dbReference type="PANTHER" id="PTHR33375">
    <property type="entry name" value="CHROMOSOME-PARTITIONING PROTEIN PARB-RELATED"/>
    <property type="match status" value="1"/>
</dbReference>
<dbReference type="SMART" id="SM00470">
    <property type="entry name" value="ParB"/>
    <property type="match status" value="1"/>
</dbReference>
<evidence type="ECO:0000313" key="6">
    <source>
        <dbReference type="Proteomes" id="UP000198939"/>
    </source>
</evidence>
<gene>
    <name evidence="3" type="primary">parB_6</name>
    <name evidence="3" type="ORF">RTCCBAU85039_6381</name>
    <name evidence="4" type="ORF">SAMN05216228_105510</name>
</gene>
<dbReference type="STRING" id="501024.RTCCBAU85039_6381"/>
<dbReference type="NCBIfam" id="TIGR00180">
    <property type="entry name" value="parB_part"/>
    <property type="match status" value="1"/>
</dbReference>
<accession>A0A1H8W7C5</accession>
<dbReference type="Gene3D" id="3.90.1530.30">
    <property type="match status" value="1"/>
</dbReference>
<reference evidence="5" key="2">
    <citation type="submission" date="2016-10" db="EMBL/GenBank/DDBJ databases">
        <authorList>
            <person name="Wibberg D."/>
        </authorList>
    </citation>
    <scope>NUCLEOTIDE SEQUENCE [LARGE SCALE GENOMIC DNA]</scope>
</reference>
<dbReference type="Gene3D" id="1.10.10.2830">
    <property type="match status" value="1"/>
</dbReference>
<dbReference type="Pfam" id="PF07506">
    <property type="entry name" value="RepB"/>
    <property type="match status" value="1"/>
</dbReference>
<dbReference type="InterPro" id="IPR050336">
    <property type="entry name" value="Chromosome_partition/occlusion"/>
</dbReference>
<evidence type="ECO:0000259" key="2">
    <source>
        <dbReference type="SMART" id="SM00470"/>
    </source>
</evidence>